<comment type="caution">
    <text evidence="1">The sequence shown here is derived from an EMBL/GenBank/DDBJ whole genome shotgun (WGS) entry which is preliminary data.</text>
</comment>
<dbReference type="AlphaFoldDB" id="A0A7J7ZXB9"/>
<reference evidence="1 2" key="1">
    <citation type="journal article" date="2020" name="Nature">
        <title>Six reference-quality genomes reveal evolution of bat adaptations.</title>
        <authorList>
            <person name="Jebb D."/>
            <person name="Huang Z."/>
            <person name="Pippel M."/>
            <person name="Hughes G.M."/>
            <person name="Lavrichenko K."/>
            <person name="Devanna P."/>
            <person name="Winkler S."/>
            <person name="Jermiin L.S."/>
            <person name="Skirmuntt E.C."/>
            <person name="Katzourakis A."/>
            <person name="Burkitt-Gray L."/>
            <person name="Ray D.A."/>
            <person name="Sullivan K.A.M."/>
            <person name="Roscito J.G."/>
            <person name="Kirilenko B.M."/>
            <person name="Davalos L.M."/>
            <person name="Corthals A.P."/>
            <person name="Power M.L."/>
            <person name="Jones G."/>
            <person name="Ransome R.D."/>
            <person name="Dechmann D.K.N."/>
            <person name="Locatelli A.G."/>
            <person name="Puechmaille S.J."/>
            <person name="Fedrigo O."/>
            <person name="Jarvis E.D."/>
            <person name="Hiller M."/>
            <person name="Vernes S.C."/>
            <person name="Myers E.W."/>
            <person name="Teeling E.C."/>
        </authorList>
    </citation>
    <scope>NUCLEOTIDE SEQUENCE [LARGE SCALE GENOMIC DNA]</scope>
    <source>
        <strain evidence="1">MMyoMyo1</strain>
        <tissue evidence="1">Flight muscle</tissue>
    </source>
</reference>
<dbReference type="Proteomes" id="UP000527355">
    <property type="component" value="Unassembled WGS sequence"/>
</dbReference>
<name>A0A7J7ZXB9_MYOMY</name>
<evidence type="ECO:0000313" key="2">
    <source>
        <dbReference type="Proteomes" id="UP000527355"/>
    </source>
</evidence>
<protein>
    <submittedName>
        <fullName evidence="1">Uncharacterized protein</fullName>
    </submittedName>
</protein>
<organism evidence="1 2">
    <name type="scientific">Myotis myotis</name>
    <name type="common">Greater mouse-eared bat</name>
    <name type="synonym">Vespertilio myotis</name>
    <dbReference type="NCBI Taxonomy" id="51298"/>
    <lineage>
        <taxon>Eukaryota</taxon>
        <taxon>Metazoa</taxon>
        <taxon>Chordata</taxon>
        <taxon>Craniata</taxon>
        <taxon>Vertebrata</taxon>
        <taxon>Euteleostomi</taxon>
        <taxon>Mammalia</taxon>
        <taxon>Eutheria</taxon>
        <taxon>Laurasiatheria</taxon>
        <taxon>Chiroptera</taxon>
        <taxon>Yangochiroptera</taxon>
        <taxon>Vespertilionidae</taxon>
        <taxon>Myotis</taxon>
    </lineage>
</organism>
<evidence type="ECO:0000313" key="1">
    <source>
        <dbReference type="EMBL" id="KAF6378719.1"/>
    </source>
</evidence>
<accession>A0A7J7ZXB9</accession>
<proteinExistence type="predicted"/>
<dbReference type="EMBL" id="JABWUV010000002">
    <property type="protein sequence ID" value="KAF6378719.1"/>
    <property type="molecule type" value="Genomic_DNA"/>
</dbReference>
<gene>
    <name evidence="1" type="ORF">mMyoMyo1_009645</name>
</gene>
<keyword evidence="2" id="KW-1185">Reference proteome</keyword>
<sequence length="188" mass="20114">MRGARCPASSCPFWGPSLPRLTLLESVLLLGPRPTSGGMEFSELIRTSRAQAELLRGQEAAPLRGALVAGDSGTITLRCKDLGALQLDTEGVDATLDIARSVEALSSLESVITSYLFFYRPKGLRLGAAWRFHPPRDVDAPGLGGARGHGTHWVLKSTPSPLPALQTDPRRLSGMNRDFSLCPVTPAP</sequence>